<dbReference type="PATRIC" id="fig|1637975.4.peg.3876"/>
<feature type="binding site" evidence="17">
    <location>
        <begin position="96"/>
        <end position="97"/>
    </location>
    <ligand>
        <name>ATP</name>
        <dbReference type="ChEBI" id="CHEBI:30616"/>
    </ligand>
</feature>
<dbReference type="AlphaFoldDB" id="A0A0Q3VIE3"/>
<dbReference type="GO" id="GO:0005524">
    <property type="term" value="F:ATP binding"/>
    <property type="evidence" value="ECO:0007669"/>
    <property type="project" value="UniProtKB-KW"/>
</dbReference>
<evidence type="ECO:0000256" key="9">
    <source>
        <dbReference type="ARBA" id="ARBA00022840"/>
    </source>
</evidence>
<name>A0A0Q3VIE3_9BACI</name>
<evidence type="ECO:0000256" key="12">
    <source>
        <dbReference type="ARBA" id="ARBA00023136"/>
    </source>
</evidence>
<keyword evidence="21" id="KW-1185">Reference proteome</keyword>
<keyword evidence="8 20" id="KW-0418">Kinase</keyword>
<keyword evidence="14" id="KW-1208">Phospholipid metabolism</keyword>
<dbReference type="STRING" id="1637975.AN957_19550"/>
<evidence type="ECO:0000256" key="14">
    <source>
        <dbReference type="ARBA" id="ARBA00023264"/>
    </source>
</evidence>
<dbReference type="GO" id="GO:0005886">
    <property type="term" value="C:plasma membrane"/>
    <property type="evidence" value="ECO:0007669"/>
    <property type="project" value="UniProtKB-SubCell"/>
</dbReference>
<evidence type="ECO:0000256" key="18">
    <source>
        <dbReference type="PIRSR" id="PIRSR600829-4"/>
    </source>
</evidence>
<dbReference type="PANTHER" id="PTHR34299:SF1">
    <property type="entry name" value="DIACYLGLYCEROL KINASE"/>
    <property type="match status" value="1"/>
</dbReference>
<keyword evidence="18" id="KW-0460">Magnesium</keyword>
<dbReference type="PROSITE" id="PS01069">
    <property type="entry name" value="DAGK_PROKAR"/>
    <property type="match status" value="1"/>
</dbReference>
<keyword evidence="5" id="KW-0808">Transferase</keyword>
<feature type="binding site" evidence="17">
    <location>
        <position position="11"/>
    </location>
    <ligand>
        <name>ATP</name>
        <dbReference type="ChEBI" id="CHEBI:30616"/>
    </ligand>
</feature>
<keyword evidence="7 17" id="KW-0547">Nucleotide-binding</keyword>
<evidence type="ECO:0000256" key="5">
    <source>
        <dbReference type="ARBA" id="ARBA00022679"/>
    </source>
</evidence>
<evidence type="ECO:0000256" key="17">
    <source>
        <dbReference type="PIRSR" id="PIRSR600829-3"/>
    </source>
</evidence>
<feature type="transmembrane region" description="Helical" evidence="19">
    <location>
        <begin position="98"/>
        <end position="119"/>
    </location>
</feature>
<evidence type="ECO:0000256" key="4">
    <source>
        <dbReference type="ARBA" id="ARBA00022516"/>
    </source>
</evidence>
<reference evidence="20 21" key="1">
    <citation type="submission" date="2015-09" db="EMBL/GenBank/DDBJ databases">
        <title>Genome sequencing project for genomic taxonomy and phylogenomics of Bacillus-like bacteria.</title>
        <authorList>
            <person name="Liu B."/>
            <person name="Wang J."/>
            <person name="Zhu Y."/>
            <person name="Liu G."/>
            <person name="Chen Q."/>
            <person name="Chen Z."/>
            <person name="Lan J."/>
            <person name="Che J."/>
            <person name="Ge C."/>
            <person name="Shi H."/>
            <person name="Pan Z."/>
            <person name="Liu X."/>
        </authorList>
    </citation>
    <scope>NUCLEOTIDE SEQUENCE [LARGE SCALE GENOMIC DNA]</scope>
    <source>
        <strain evidence="20 21">FJAT-18043</strain>
    </source>
</reference>
<keyword evidence="9 17" id="KW-0067">ATP-binding</keyword>
<feature type="binding site" evidence="18">
    <location>
        <position position="78"/>
    </location>
    <ligand>
        <name>a divalent metal cation</name>
        <dbReference type="ChEBI" id="CHEBI:60240"/>
    </ligand>
</feature>
<dbReference type="Pfam" id="PF01219">
    <property type="entry name" value="DAGK_prokar"/>
    <property type="match status" value="1"/>
</dbReference>
<sequence length="127" mass="14057">MSSGSSAKKHRLIQSFGFAYTGIRSVVMNERNMKIHLVISLIVIMTGLWLSLSMLEWLFIFLAIGGMLSLEMINTAIERVVDLVTDQYHPLAKDAKDIAAGAVLLYAIMSVIIGLIIFAPKIMMILT</sequence>
<keyword evidence="6 19" id="KW-0812">Transmembrane</keyword>
<evidence type="ECO:0000313" key="21">
    <source>
        <dbReference type="Proteomes" id="UP000050996"/>
    </source>
</evidence>
<comment type="subcellular location">
    <subcellularLocation>
        <location evidence="1">Cell membrane</location>
        <topology evidence="1">Multi-pass membrane protein</topology>
    </subcellularLocation>
</comment>
<comment type="cofactor">
    <cofactor evidence="18">
        <name>Mg(2+)</name>
        <dbReference type="ChEBI" id="CHEBI:18420"/>
    </cofactor>
    <text evidence="18">Mn(2+), Zn(2+), Cd(2+) and Co(2+) support activity to lesser extents.</text>
</comment>
<keyword evidence="13" id="KW-0594">Phospholipid biosynthesis</keyword>
<feature type="binding site" evidence="16">
    <location>
        <position position="11"/>
    </location>
    <ligand>
        <name>substrate</name>
    </ligand>
</feature>
<feature type="binding site" evidence="17">
    <location>
        <position position="78"/>
    </location>
    <ligand>
        <name>ATP</name>
        <dbReference type="ChEBI" id="CHEBI:30616"/>
    </ligand>
</feature>
<comment type="caution">
    <text evidence="20">The sequence shown here is derived from an EMBL/GenBank/DDBJ whole genome shotgun (WGS) entry which is preliminary data.</text>
</comment>
<evidence type="ECO:0000256" key="19">
    <source>
        <dbReference type="SAM" id="Phobius"/>
    </source>
</evidence>
<keyword evidence="3" id="KW-1003">Cell membrane</keyword>
<proteinExistence type="inferred from homology"/>
<feature type="binding site" evidence="18">
    <location>
        <position position="30"/>
    </location>
    <ligand>
        <name>a divalent metal cation</name>
        <dbReference type="ChEBI" id="CHEBI:60240"/>
    </ligand>
</feature>
<evidence type="ECO:0000256" key="2">
    <source>
        <dbReference type="ARBA" id="ARBA00005967"/>
    </source>
</evidence>
<evidence type="ECO:0000256" key="1">
    <source>
        <dbReference type="ARBA" id="ARBA00004651"/>
    </source>
</evidence>
<dbReference type="GO" id="GO:0008654">
    <property type="term" value="P:phospholipid biosynthetic process"/>
    <property type="evidence" value="ECO:0007669"/>
    <property type="project" value="UniProtKB-KW"/>
</dbReference>
<dbReference type="InterPro" id="IPR000829">
    <property type="entry name" value="DAGK"/>
</dbReference>
<dbReference type="InterPro" id="IPR033717">
    <property type="entry name" value="UDPK"/>
</dbReference>
<accession>A0A0Q3VIE3</accession>
<evidence type="ECO:0000256" key="15">
    <source>
        <dbReference type="PIRSR" id="PIRSR600829-1"/>
    </source>
</evidence>
<dbReference type="CDD" id="cd14265">
    <property type="entry name" value="UDPK_IM_like"/>
    <property type="match status" value="1"/>
</dbReference>
<dbReference type="RefSeq" id="WP_053477055.1">
    <property type="nucleotide sequence ID" value="NZ_CP041305.1"/>
</dbReference>
<dbReference type="Gene3D" id="1.10.287.3610">
    <property type="match status" value="1"/>
</dbReference>
<evidence type="ECO:0000256" key="7">
    <source>
        <dbReference type="ARBA" id="ARBA00022741"/>
    </source>
</evidence>
<dbReference type="GO" id="GO:0046872">
    <property type="term" value="F:metal ion binding"/>
    <property type="evidence" value="ECO:0007669"/>
    <property type="project" value="UniProtKB-KW"/>
</dbReference>
<feature type="binding site" evidence="17">
    <location>
        <position position="30"/>
    </location>
    <ligand>
        <name>ATP</name>
        <dbReference type="ChEBI" id="CHEBI:30616"/>
    </ligand>
</feature>
<evidence type="ECO:0000256" key="13">
    <source>
        <dbReference type="ARBA" id="ARBA00023209"/>
    </source>
</evidence>
<evidence type="ECO:0000313" key="20">
    <source>
        <dbReference type="EMBL" id="KQL20562.1"/>
    </source>
</evidence>
<gene>
    <name evidence="20" type="ORF">AN957_19550</name>
</gene>
<evidence type="ECO:0000256" key="8">
    <source>
        <dbReference type="ARBA" id="ARBA00022777"/>
    </source>
</evidence>
<dbReference type="InterPro" id="IPR036945">
    <property type="entry name" value="DAGK_sf"/>
</dbReference>
<evidence type="ECO:0000256" key="3">
    <source>
        <dbReference type="ARBA" id="ARBA00022475"/>
    </source>
</evidence>
<dbReference type="Proteomes" id="UP000050996">
    <property type="component" value="Unassembled WGS sequence"/>
</dbReference>
<evidence type="ECO:0000256" key="10">
    <source>
        <dbReference type="ARBA" id="ARBA00022989"/>
    </source>
</evidence>
<keyword evidence="12 19" id="KW-0472">Membrane</keyword>
<evidence type="ECO:0000256" key="11">
    <source>
        <dbReference type="ARBA" id="ARBA00023098"/>
    </source>
</evidence>
<dbReference type="GO" id="GO:0016301">
    <property type="term" value="F:kinase activity"/>
    <property type="evidence" value="ECO:0007669"/>
    <property type="project" value="UniProtKB-KW"/>
</dbReference>
<evidence type="ECO:0000256" key="16">
    <source>
        <dbReference type="PIRSR" id="PIRSR600829-2"/>
    </source>
</evidence>
<comment type="similarity">
    <text evidence="2">Belongs to the bacterial diacylglycerol kinase family.</text>
</comment>
<keyword evidence="10 19" id="KW-1133">Transmembrane helix</keyword>
<keyword evidence="11" id="KW-0443">Lipid metabolism</keyword>
<keyword evidence="4" id="KW-0444">Lipid biosynthesis</keyword>
<feature type="binding site" evidence="16">
    <location>
        <position position="71"/>
    </location>
    <ligand>
        <name>substrate</name>
    </ligand>
</feature>
<feature type="transmembrane region" description="Helical" evidence="19">
    <location>
        <begin position="35"/>
        <end position="52"/>
    </location>
</feature>
<dbReference type="EMBL" id="LJIX01000006">
    <property type="protein sequence ID" value="KQL20562.1"/>
    <property type="molecule type" value="Genomic_DNA"/>
</dbReference>
<organism evidence="20 21">
    <name type="scientific">Cytobacillus solani</name>
    <dbReference type="NCBI Taxonomy" id="1637975"/>
    <lineage>
        <taxon>Bacteria</taxon>
        <taxon>Bacillati</taxon>
        <taxon>Bacillota</taxon>
        <taxon>Bacilli</taxon>
        <taxon>Bacillales</taxon>
        <taxon>Bacillaceae</taxon>
        <taxon>Cytobacillus</taxon>
    </lineage>
</organism>
<evidence type="ECO:0000256" key="6">
    <source>
        <dbReference type="ARBA" id="ARBA00022692"/>
    </source>
</evidence>
<feature type="active site" description="Proton acceptor" evidence="15">
    <location>
        <position position="71"/>
    </location>
</feature>
<protein>
    <submittedName>
        <fullName evidence="20">Diacylglycerol kinase</fullName>
    </submittedName>
</protein>
<dbReference type="PANTHER" id="PTHR34299">
    <property type="entry name" value="DIACYLGLYCEROL KINASE"/>
    <property type="match status" value="1"/>
</dbReference>
<keyword evidence="18" id="KW-0479">Metal-binding</keyword>